<dbReference type="EMBL" id="CP044416">
    <property type="protein sequence ID" value="QOY40578.1"/>
    <property type="molecule type" value="Genomic_DNA"/>
</dbReference>
<protein>
    <submittedName>
        <fullName evidence="2">Uncharacterized protein</fullName>
    </submittedName>
</protein>
<accession>A0A7S7LF91</accession>
<dbReference type="VEuPathDB" id="CryptoDB:CPATCC_0008410"/>
<feature type="region of interest" description="Disordered" evidence="1">
    <location>
        <begin position="1152"/>
        <end position="1188"/>
    </location>
</feature>
<proteinExistence type="predicted"/>
<evidence type="ECO:0000313" key="3">
    <source>
        <dbReference type="Proteomes" id="UP000593906"/>
    </source>
</evidence>
<dbReference type="Proteomes" id="UP000593906">
    <property type="component" value="Chromosome 7"/>
</dbReference>
<reference evidence="2 3" key="1">
    <citation type="submission" date="2019-09" db="EMBL/GenBank/DDBJ databases">
        <title>Consistent, comparative and evidence-based genome assembly and annotation for Cryptosporidium parvum, C. hominis and C. tyzzeri.</title>
        <authorList>
            <person name="Baptista R.P."/>
            <person name="Li Y."/>
            <person name="Sateriale A."/>
            <person name="Ansell B."/>
            <person name="Jex A."/>
            <person name="Sanders M."/>
            <person name="Brooks K."/>
            <person name="Tracey A."/>
            <person name="Berriman M."/>
            <person name="Striepen B."/>
            <person name="Cotton J.A."/>
            <person name="Kissinger J.C."/>
        </authorList>
    </citation>
    <scope>NUCLEOTIDE SEQUENCE [LARGE SCALE GENOMIC DNA]</scope>
    <source>
        <strain evidence="2 3">IOWA-ATCC</strain>
    </source>
</reference>
<feature type="region of interest" description="Disordered" evidence="1">
    <location>
        <begin position="1441"/>
        <end position="1472"/>
    </location>
</feature>
<feature type="compositionally biased region" description="Low complexity" evidence="1">
    <location>
        <begin position="1442"/>
        <end position="1459"/>
    </location>
</feature>
<dbReference type="OMA" id="ISHTEYL"/>
<name>A0A7S7LF91_CRYPV</name>
<evidence type="ECO:0000256" key="1">
    <source>
        <dbReference type="SAM" id="MobiDB-lite"/>
    </source>
</evidence>
<gene>
    <name evidence="2" type="ORF">CPATCC_003448</name>
</gene>
<evidence type="ECO:0000313" key="2">
    <source>
        <dbReference type="EMBL" id="QOY40578.1"/>
    </source>
</evidence>
<organism evidence="2 3">
    <name type="scientific">Cryptosporidium parvum</name>
    <dbReference type="NCBI Taxonomy" id="5807"/>
    <lineage>
        <taxon>Eukaryota</taxon>
        <taxon>Sar</taxon>
        <taxon>Alveolata</taxon>
        <taxon>Apicomplexa</taxon>
        <taxon>Conoidasida</taxon>
        <taxon>Coccidia</taxon>
        <taxon>Eucoccidiorida</taxon>
        <taxon>Eimeriorina</taxon>
        <taxon>Cryptosporidiidae</taxon>
        <taxon>Cryptosporidium</taxon>
    </lineage>
</organism>
<sequence length="1472" mass="166534">MEILTHDDTESIKFIHGPRFRLRNNNPPRILICNPLKYLILERDSQIIIFDLNIVLSNPDGLAYFESNFDQLYQAQLGKYDIGHESTIIHMVFDCSSTILTIVTERKILLFDLLNIDRKSEWMSINHDGIQSLTWTRNHDIITIETDSSCSIYHFIPSERSFHQTKLILDGISDGFKLVEAAKSSFYEIEFILITENEKNIVIVTNELYFQIISCRSKLFTIPQSFVRVFSILIEPILGLFQEHNSKANLISQLNIVSAKFIDGDDLYLSISLIRFSEYVDGYVLFFKIYDDMKIELSSYSINDLCFDNVDSNDIDQIKKIRCVSFWVKEWGILFVGSTAFSQMVVFTYNHSYINKENSSDFIPHKWVRLAMCEGYDINCTDFDIGIFDSCLCTCNSGSIRDPKSTVDAPEILQPPVIFIAETNGDIITHYIGGNPKLIKPIKSEEVVSLITNSDLQNINSNDQDLKTQSSPPKHLYNSINFPQTHFNISKIDYGKSSVVFEQTFTTPERELLSREIFMVNKSGKKLFDSIMKIDYQVSQLEKKFIEINDQFFKILNSQEIQGLLNLCGTSDEIEPNFSESVDLYQLISKSNEISNVEIQLRRIHLHIMKKISDEVYKNTNIEMLKEKLRKNELTSSQISILFQYNIELFDAFTNNDFSGSQTILNSLITIERFSLKLASRISQVSIFCERLNSRRSCELEFISLPPPEYSYNILNFNDQGFSTPNKMHFDSQLNAQLHKNISSSVNISKKKNFVIHPDSKGKHHSYSSKRSVNLSDIINNISNSLTDDDSCKLSFTQSDESNIIKSQKLKINNLMNQTNTPGRYIQLRSKFIGYSCDEIQSDNLGVINKSALQKNTPFFELSWTPGLAEDKTGQVKLTGNPNFKFGTKNKYIKPGILNSVLANCIERLERIIDHCEIAKGSISFIEREGLIPALINKKGDSSQSIKGSSNNLQNGSRIVASQLLLSRNSSLQKNMMYRQKLSLIISGFISKPSDKRKLSSFPKITNCSMTNFKSNISSKLNDKDLIQDGFKEECTQPHPFMLPGKFQNSIHSYYKAPLLEHQSQIDANNQFGCIKNNLEKTGLKDHGNELEAVSETNNLNFGNCSELKAIEKDIEINANGWQEITQEPTKLRPSLEESNFSNKLFSLSNNLDEKTSDSNLNEKFTDIDSSDQKNETEKDLCENGKSMDEEDIKSSLFPLSLTNNDTPNSKRASEGLFTFSTEMNISLNLKSPISEKKYTQDIVSNESNIFSFSSDSNPLKPINNICSNPKKILENNLSYVHIKSELNRFGESTVPEVRESVIDSNTSSDVGNGCPSCNIKDISDERIRQTPEGNSTSPANLGGLLGFPNCIANLTAPKVSGFGSSQFLVNGPFSSNKSDNNLCANSNNCCNIEEQQSFGFHTTNLNLSTPFKTHPVSDNSMGGFATFSSEFRGFSQISEQNSTSNSFSNNSSSNIFNFAPPQKPRQVNKLD</sequence>
<feature type="compositionally biased region" description="Basic and acidic residues" evidence="1">
    <location>
        <begin position="1164"/>
        <end position="1188"/>
    </location>
</feature>